<organism evidence="1 2">
    <name type="scientific">Pistacia atlantica</name>
    <dbReference type="NCBI Taxonomy" id="434234"/>
    <lineage>
        <taxon>Eukaryota</taxon>
        <taxon>Viridiplantae</taxon>
        <taxon>Streptophyta</taxon>
        <taxon>Embryophyta</taxon>
        <taxon>Tracheophyta</taxon>
        <taxon>Spermatophyta</taxon>
        <taxon>Magnoliopsida</taxon>
        <taxon>eudicotyledons</taxon>
        <taxon>Gunneridae</taxon>
        <taxon>Pentapetalae</taxon>
        <taxon>rosids</taxon>
        <taxon>malvids</taxon>
        <taxon>Sapindales</taxon>
        <taxon>Anacardiaceae</taxon>
        <taxon>Pistacia</taxon>
    </lineage>
</organism>
<evidence type="ECO:0000313" key="1">
    <source>
        <dbReference type="EMBL" id="KAJ0078586.1"/>
    </source>
</evidence>
<gene>
    <name evidence="1" type="ORF">Patl1_22286</name>
</gene>
<proteinExistence type="predicted"/>
<sequence length="147" mass="16814">MSQGSCLFDFDLGWEVLCSTFDQSTEEIKPIFPDDDDSTWERSGSKSLFRLLLLCLVPCHICELRALAETKSRSRLFRLRISVQNLKKPSFLEGKEVPIRAIFDIFIFSVKFLVEAKARKLLMRSHLHISQYGGLDRDLSVMPASPS</sequence>
<evidence type="ECO:0000313" key="2">
    <source>
        <dbReference type="Proteomes" id="UP001164250"/>
    </source>
</evidence>
<reference evidence="2" key="1">
    <citation type="journal article" date="2023" name="G3 (Bethesda)">
        <title>Genome assembly and association tests identify interacting loci associated with vigor, precocity, and sex in interspecific pistachio rootstocks.</title>
        <authorList>
            <person name="Palmer W."/>
            <person name="Jacygrad E."/>
            <person name="Sagayaradj S."/>
            <person name="Cavanaugh K."/>
            <person name="Han R."/>
            <person name="Bertier L."/>
            <person name="Beede B."/>
            <person name="Kafkas S."/>
            <person name="Golino D."/>
            <person name="Preece J."/>
            <person name="Michelmore R."/>
        </authorList>
    </citation>
    <scope>NUCLEOTIDE SEQUENCE [LARGE SCALE GENOMIC DNA]</scope>
</reference>
<name>A0ACC0ZY96_9ROSI</name>
<protein>
    <submittedName>
        <fullName evidence="1">Uncharacterized protein</fullName>
    </submittedName>
</protein>
<dbReference type="Proteomes" id="UP001164250">
    <property type="component" value="Chromosome 13"/>
</dbReference>
<comment type="caution">
    <text evidence="1">The sequence shown here is derived from an EMBL/GenBank/DDBJ whole genome shotgun (WGS) entry which is preliminary data.</text>
</comment>
<keyword evidence="2" id="KW-1185">Reference proteome</keyword>
<dbReference type="EMBL" id="CM047909">
    <property type="protein sequence ID" value="KAJ0078586.1"/>
    <property type="molecule type" value="Genomic_DNA"/>
</dbReference>
<accession>A0ACC0ZY96</accession>